<dbReference type="InterPro" id="IPR000182">
    <property type="entry name" value="GNAT_dom"/>
</dbReference>
<dbReference type="InterPro" id="IPR016181">
    <property type="entry name" value="Acyl_CoA_acyltransferase"/>
</dbReference>
<dbReference type="SUPFAM" id="SSF55729">
    <property type="entry name" value="Acyl-CoA N-acyltransferases (Nat)"/>
    <property type="match status" value="1"/>
</dbReference>
<dbReference type="EMBL" id="CP035631">
    <property type="protein sequence ID" value="WFF42158.1"/>
    <property type="molecule type" value="Genomic_DNA"/>
</dbReference>
<feature type="domain" description="N-acetyltransferase" evidence="3">
    <location>
        <begin position="16"/>
        <end position="156"/>
    </location>
</feature>
<dbReference type="Proteomes" id="UP001321526">
    <property type="component" value="Chromosome"/>
</dbReference>
<gene>
    <name evidence="4" type="ORF">EVC62_11945</name>
</gene>
<dbReference type="PROSITE" id="PS51186">
    <property type="entry name" value="GNAT"/>
    <property type="match status" value="1"/>
</dbReference>
<evidence type="ECO:0000259" key="3">
    <source>
        <dbReference type="PROSITE" id="PS51186"/>
    </source>
</evidence>
<reference evidence="4 5" key="1">
    <citation type="submission" date="2019-01" db="EMBL/GenBank/DDBJ databases">
        <title>Genome sequence of Salinicola endophyticus REST5.</title>
        <authorList>
            <person name="Nascimento F.X."/>
        </authorList>
    </citation>
    <scope>NUCLEOTIDE SEQUENCE [LARGE SCALE GENOMIC DNA]</scope>
    <source>
        <strain evidence="4 5">REST5</strain>
    </source>
</reference>
<protein>
    <submittedName>
        <fullName evidence="4">GNAT family N-acetyltransferase</fullName>
    </submittedName>
</protein>
<evidence type="ECO:0000256" key="2">
    <source>
        <dbReference type="ARBA" id="ARBA00023315"/>
    </source>
</evidence>
<dbReference type="Pfam" id="PF00583">
    <property type="entry name" value="Acetyltransf_1"/>
    <property type="match status" value="1"/>
</dbReference>
<sequence length="156" mass="17623">MPTFAFSTSIDLATAAEIPELTPLVDAYRRFYRQPGDLEGARAFLAQRFAKGDAHLLLARDTHGRARGFVQLFPVPSTTSLAIRWILNDLFVDPEARGQGMGSDLLRAARQLARDHGVTQLMLRTQVENHTAQSRYHDLGWQRDEAFFTYLLNTDC</sequence>
<dbReference type="InterPro" id="IPR050832">
    <property type="entry name" value="Bact_Acetyltransf"/>
</dbReference>
<keyword evidence="2" id="KW-0012">Acyltransferase</keyword>
<dbReference type="RefSeq" id="WP_110690587.1">
    <property type="nucleotide sequence ID" value="NZ_CP035631.1"/>
</dbReference>
<evidence type="ECO:0000313" key="4">
    <source>
        <dbReference type="EMBL" id="WFF42158.1"/>
    </source>
</evidence>
<dbReference type="CDD" id="cd04301">
    <property type="entry name" value="NAT_SF"/>
    <property type="match status" value="1"/>
</dbReference>
<organism evidence="4 5">
    <name type="scientific">Salinicola endophyticus</name>
    <dbReference type="NCBI Taxonomy" id="1949083"/>
    <lineage>
        <taxon>Bacteria</taxon>
        <taxon>Pseudomonadati</taxon>
        <taxon>Pseudomonadota</taxon>
        <taxon>Gammaproteobacteria</taxon>
        <taxon>Oceanospirillales</taxon>
        <taxon>Halomonadaceae</taxon>
        <taxon>Salinicola</taxon>
    </lineage>
</organism>
<name>A0ABY8FKK0_9GAMM</name>
<keyword evidence="1" id="KW-0808">Transferase</keyword>
<proteinExistence type="predicted"/>
<dbReference type="Gene3D" id="3.40.630.30">
    <property type="match status" value="1"/>
</dbReference>
<keyword evidence="5" id="KW-1185">Reference proteome</keyword>
<dbReference type="PANTHER" id="PTHR43877">
    <property type="entry name" value="AMINOALKYLPHOSPHONATE N-ACETYLTRANSFERASE-RELATED-RELATED"/>
    <property type="match status" value="1"/>
</dbReference>
<accession>A0ABY8FKK0</accession>
<evidence type="ECO:0000256" key="1">
    <source>
        <dbReference type="ARBA" id="ARBA00022679"/>
    </source>
</evidence>
<evidence type="ECO:0000313" key="5">
    <source>
        <dbReference type="Proteomes" id="UP001321526"/>
    </source>
</evidence>